<name>A0A182ETB7_ONCOC</name>
<keyword evidence="3" id="KW-1185">Reference proteome</keyword>
<organism evidence="4">
    <name type="scientific">Onchocerca ochengi</name>
    <name type="common">Filarial nematode worm</name>
    <dbReference type="NCBI Taxonomy" id="42157"/>
    <lineage>
        <taxon>Eukaryota</taxon>
        <taxon>Metazoa</taxon>
        <taxon>Ecdysozoa</taxon>
        <taxon>Nematoda</taxon>
        <taxon>Chromadorea</taxon>
        <taxon>Rhabditida</taxon>
        <taxon>Spirurina</taxon>
        <taxon>Spiruromorpha</taxon>
        <taxon>Filarioidea</taxon>
        <taxon>Onchocercidae</taxon>
        <taxon>Onchocerca</taxon>
    </lineage>
</organism>
<evidence type="ECO:0000313" key="2">
    <source>
        <dbReference type="EMBL" id="VDM95920.1"/>
    </source>
</evidence>
<gene>
    <name evidence="2" type="ORF">NOO_LOCUS11391</name>
</gene>
<dbReference type="WBParaSite" id="nOo.2.0.1.t11391-RA">
    <property type="protein sequence ID" value="nOo.2.0.1.t11391-RA"/>
    <property type="gene ID" value="nOo.2.0.1.g11391"/>
</dbReference>
<evidence type="ECO:0000313" key="3">
    <source>
        <dbReference type="Proteomes" id="UP000271087"/>
    </source>
</evidence>
<accession>A0A182ETB7</accession>
<evidence type="ECO:0000313" key="4">
    <source>
        <dbReference type="WBParaSite" id="nOo.2.0.1.t11391-RA"/>
    </source>
</evidence>
<feature type="region of interest" description="Disordered" evidence="1">
    <location>
        <begin position="97"/>
        <end position="125"/>
    </location>
</feature>
<dbReference type="AlphaFoldDB" id="A0A182ETB7"/>
<reference evidence="2 3" key="2">
    <citation type="submission" date="2018-08" db="EMBL/GenBank/DDBJ databases">
        <authorList>
            <person name="Laetsch R D."/>
            <person name="Stevens L."/>
            <person name="Kumar S."/>
            <person name="Blaxter L. M."/>
        </authorList>
    </citation>
    <scope>NUCLEOTIDE SEQUENCE [LARGE SCALE GENOMIC DNA]</scope>
</reference>
<reference evidence="4" key="1">
    <citation type="submission" date="2016-06" db="UniProtKB">
        <authorList>
            <consortium name="WormBaseParasite"/>
        </authorList>
    </citation>
    <scope>IDENTIFICATION</scope>
</reference>
<evidence type="ECO:0000256" key="1">
    <source>
        <dbReference type="SAM" id="MobiDB-lite"/>
    </source>
</evidence>
<dbReference type="STRING" id="42157.A0A182ETB7"/>
<dbReference type="EMBL" id="UYRW01007868">
    <property type="protein sequence ID" value="VDM95920.1"/>
    <property type="molecule type" value="Genomic_DNA"/>
</dbReference>
<proteinExistence type="predicted"/>
<sequence length="125" mass="14401">MMPRLGIEVHRTFIEHELKSEQMSMEFVTQAFELMIVEFGSKTHECWIDYANFMLKYEPLTLQTIHRRAMACLASNEIESFLVAYNSLLQNAASNYNGFDSDIGKDVEDLSDDDDGNNSETEKFT</sequence>
<dbReference type="Proteomes" id="UP000271087">
    <property type="component" value="Unassembled WGS sequence"/>
</dbReference>
<protein>
    <submittedName>
        <fullName evidence="2 4">Uncharacterized protein</fullName>
    </submittedName>
</protein>